<evidence type="ECO:0000313" key="2">
    <source>
        <dbReference type="Proteomes" id="UP001186974"/>
    </source>
</evidence>
<dbReference type="EMBL" id="JAWDJW010005820">
    <property type="protein sequence ID" value="KAK3066494.1"/>
    <property type="molecule type" value="Genomic_DNA"/>
</dbReference>
<comment type="caution">
    <text evidence="1">The sequence shown here is derived from an EMBL/GenBank/DDBJ whole genome shotgun (WGS) entry which is preliminary data.</text>
</comment>
<reference evidence="1" key="1">
    <citation type="submission" date="2024-09" db="EMBL/GenBank/DDBJ databases">
        <title>Black Yeasts Isolated from many extreme environments.</title>
        <authorList>
            <person name="Coleine C."/>
            <person name="Stajich J.E."/>
            <person name="Selbmann L."/>
        </authorList>
    </citation>
    <scope>NUCLEOTIDE SEQUENCE</scope>
    <source>
        <strain evidence="1">CCFEE 5737</strain>
    </source>
</reference>
<gene>
    <name evidence="1" type="ORF">LTS18_001677</name>
</gene>
<accession>A0ACC3DEM7</accession>
<organism evidence="1 2">
    <name type="scientific">Coniosporium uncinatum</name>
    <dbReference type="NCBI Taxonomy" id="93489"/>
    <lineage>
        <taxon>Eukaryota</taxon>
        <taxon>Fungi</taxon>
        <taxon>Dikarya</taxon>
        <taxon>Ascomycota</taxon>
        <taxon>Pezizomycotina</taxon>
        <taxon>Dothideomycetes</taxon>
        <taxon>Dothideomycetes incertae sedis</taxon>
        <taxon>Coniosporium</taxon>
    </lineage>
</organism>
<sequence>MAAELAVVISKLLGLVRRASFEPLLVGPAILAITRGPPQVQEWLQRTLPYIYRDKRRLERLIKTLQALFALGVLGKVNNGLNALARNHWHFRKPGQPWDFSGAVEIAVITGGCSGFGHLMVQGLAGKAKIAVLDVQDMPEDLKHLPG</sequence>
<proteinExistence type="predicted"/>
<feature type="non-terminal residue" evidence="1">
    <location>
        <position position="147"/>
    </location>
</feature>
<evidence type="ECO:0000313" key="1">
    <source>
        <dbReference type="EMBL" id="KAK3066494.1"/>
    </source>
</evidence>
<protein>
    <submittedName>
        <fullName evidence="1">Uncharacterized protein</fullName>
    </submittedName>
</protein>
<name>A0ACC3DEM7_9PEZI</name>
<dbReference type="Proteomes" id="UP001186974">
    <property type="component" value="Unassembled WGS sequence"/>
</dbReference>
<keyword evidence="2" id="KW-1185">Reference proteome</keyword>